<dbReference type="PANTHER" id="PTHR40780:SF2">
    <property type="entry name" value="DUF3669 DOMAIN-CONTAINING PROTEIN"/>
    <property type="match status" value="1"/>
</dbReference>
<dbReference type="AlphaFoldDB" id="A0AAV9GYH6"/>
<evidence type="ECO:0000256" key="1">
    <source>
        <dbReference type="SAM" id="MobiDB-lite"/>
    </source>
</evidence>
<gene>
    <name evidence="3" type="ORF">QBC34DRAFT_457261</name>
</gene>
<evidence type="ECO:0000313" key="4">
    <source>
        <dbReference type="Proteomes" id="UP001321760"/>
    </source>
</evidence>
<proteinExistence type="predicted"/>
<name>A0AAV9GYH6_9PEZI</name>
<organism evidence="3 4">
    <name type="scientific">Podospora aff. communis PSN243</name>
    <dbReference type="NCBI Taxonomy" id="3040156"/>
    <lineage>
        <taxon>Eukaryota</taxon>
        <taxon>Fungi</taxon>
        <taxon>Dikarya</taxon>
        <taxon>Ascomycota</taxon>
        <taxon>Pezizomycotina</taxon>
        <taxon>Sordariomycetes</taxon>
        <taxon>Sordariomycetidae</taxon>
        <taxon>Sordariales</taxon>
        <taxon>Podosporaceae</taxon>
        <taxon>Podospora</taxon>
    </lineage>
</organism>
<dbReference type="InterPro" id="IPR022137">
    <property type="entry name" value="Znf_prot_DUF3669"/>
</dbReference>
<accession>A0AAV9GYH6</accession>
<reference evidence="3" key="1">
    <citation type="journal article" date="2023" name="Mol. Phylogenet. Evol.">
        <title>Genome-scale phylogeny and comparative genomics of the fungal order Sordariales.</title>
        <authorList>
            <person name="Hensen N."/>
            <person name="Bonometti L."/>
            <person name="Westerberg I."/>
            <person name="Brannstrom I.O."/>
            <person name="Guillou S."/>
            <person name="Cros-Aarteil S."/>
            <person name="Calhoun S."/>
            <person name="Haridas S."/>
            <person name="Kuo A."/>
            <person name="Mondo S."/>
            <person name="Pangilinan J."/>
            <person name="Riley R."/>
            <person name="LaButti K."/>
            <person name="Andreopoulos B."/>
            <person name="Lipzen A."/>
            <person name="Chen C."/>
            <person name="Yan M."/>
            <person name="Daum C."/>
            <person name="Ng V."/>
            <person name="Clum A."/>
            <person name="Steindorff A."/>
            <person name="Ohm R.A."/>
            <person name="Martin F."/>
            <person name="Silar P."/>
            <person name="Natvig D.O."/>
            <person name="Lalanne C."/>
            <person name="Gautier V."/>
            <person name="Ament-Velasquez S.L."/>
            <person name="Kruys A."/>
            <person name="Hutchinson M.I."/>
            <person name="Powell A.J."/>
            <person name="Barry K."/>
            <person name="Miller A.N."/>
            <person name="Grigoriev I.V."/>
            <person name="Debuchy R."/>
            <person name="Gladieux P."/>
            <person name="Hiltunen Thoren M."/>
            <person name="Johannesson H."/>
        </authorList>
    </citation>
    <scope>NUCLEOTIDE SEQUENCE</scope>
    <source>
        <strain evidence="3">PSN243</strain>
    </source>
</reference>
<protein>
    <submittedName>
        <fullName evidence="3">Zinc finger protein-domain-containing protein</fullName>
    </submittedName>
</protein>
<evidence type="ECO:0000313" key="3">
    <source>
        <dbReference type="EMBL" id="KAK4452233.1"/>
    </source>
</evidence>
<dbReference type="Pfam" id="PF12417">
    <property type="entry name" value="DUF3669"/>
    <property type="match status" value="1"/>
</dbReference>
<dbReference type="PANTHER" id="PTHR40780">
    <property type="entry name" value="DUF3669 DOMAIN-CONTAINING PROTEIN"/>
    <property type="match status" value="1"/>
</dbReference>
<dbReference type="EMBL" id="MU865925">
    <property type="protein sequence ID" value="KAK4452233.1"/>
    <property type="molecule type" value="Genomic_DNA"/>
</dbReference>
<evidence type="ECO:0000259" key="2">
    <source>
        <dbReference type="Pfam" id="PF12417"/>
    </source>
</evidence>
<feature type="domain" description="DUF3669" evidence="2">
    <location>
        <begin position="273"/>
        <end position="336"/>
    </location>
</feature>
<feature type="compositionally biased region" description="Polar residues" evidence="1">
    <location>
        <begin position="19"/>
        <end position="34"/>
    </location>
</feature>
<reference evidence="3" key="2">
    <citation type="submission" date="2023-05" db="EMBL/GenBank/DDBJ databases">
        <authorList>
            <consortium name="Lawrence Berkeley National Laboratory"/>
            <person name="Steindorff A."/>
            <person name="Hensen N."/>
            <person name="Bonometti L."/>
            <person name="Westerberg I."/>
            <person name="Brannstrom I.O."/>
            <person name="Guillou S."/>
            <person name="Cros-Aarteil S."/>
            <person name="Calhoun S."/>
            <person name="Haridas S."/>
            <person name="Kuo A."/>
            <person name="Mondo S."/>
            <person name="Pangilinan J."/>
            <person name="Riley R."/>
            <person name="Labutti K."/>
            <person name="Andreopoulos B."/>
            <person name="Lipzen A."/>
            <person name="Chen C."/>
            <person name="Yanf M."/>
            <person name="Daum C."/>
            <person name="Ng V."/>
            <person name="Clum A."/>
            <person name="Ohm R."/>
            <person name="Martin F."/>
            <person name="Silar P."/>
            <person name="Natvig D."/>
            <person name="Lalanne C."/>
            <person name="Gautier V."/>
            <person name="Ament-Velasquez S.L."/>
            <person name="Kruys A."/>
            <person name="Hutchinson M.I."/>
            <person name="Powell A.J."/>
            <person name="Barry K."/>
            <person name="Miller A.N."/>
            <person name="Grigoriev I.V."/>
            <person name="Debuchy R."/>
            <person name="Gladieux P."/>
            <person name="Thoren M.H."/>
            <person name="Johannesson H."/>
        </authorList>
    </citation>
    <scope>NUCLEOTIDE SEQUENCE</scope>
    <source>
        <strain evidence="3">PSN243</strain>
    </source>
</reference>
<feature type="region of interest" description="Disordered" evidence="1">
    <location>
        <begin position="1"/>
        <end position="34"/>
    </location>
</feature>
<keyword evidence="4" id="KW-1185">Reference proteome</keyword>
<sequence length="372" mass="42075">MDDQSDLNKSLHDALSLESRASTSDTSPQESNSDAFRKIGAGACGAIFAQDEQPYVFKLAKSPDPTEVWNDYVKHDTIARAFQQHNFNDVTIPACHFFVPSDRHSFWVKQKPLLDAARDVCNLPTAALVTERIPPLPHKARELLINKYCSPSIQDAARVDLANRDCLVRPYLGYGRGKVRQILFSLRNFKLHLNYMVGLQLETEDLARRMAKTLAVMHWGAKTDVRDVEFVLGSSTTKRAPKKPFSARDFPPCGYTGPPTDNIGDFFCRETKLFVLDFNRVRDITMDDEGVAMAVEAWRLNDPYYPKPFRESNAEEIIWEAFVSSYLATSEQVLRNDLEGCDDMVLGLPQKFIMGITEVERARLEARKGSEA</sequence>
<dbReference type="Proteomes" id="UP001321760">
    <property type="component" value="Unassembled WGS sequence"/>
</dbReference>
<comment type="caution">
    <text evidence="3">The sequence shown here is derived from an EMBL/GenBank/DDBJ whole genome shotgun (WGS) entry which is preliminary data.</text>
</comment>